<protein>
    <submittedName>
        <fullName evidence="1">Uncharacterized protein</fullName>
    </submittedName>
</protein>
<keyword evidence="2" id="KW-1185">Reference proteome</keyword>
<accession>A0ABP9WY67</accession>
<name>A0ABP9WY67_9CHLR</name>
<gene>
    <name evidence="1" type="ORF">Hgul01_01933</name>
</gene>
<sequence>MQRLTGKTIALLQRLAHFYAPAEAGELLLLFAEMFGRRLERAELDLYHVLRSHHVETATNQGSQGYIAPIEQRGDLDKIFALYLEALGGTSQLIKMNPRFTPRSFDAYRLSQIILTEQSPLQAYLDQLIDPTTWKLLRRYTVEYVYVLGAEVQAGLVLELLVQRTPISAIIAQQIAERCPQEYQQLQRYNGSSSISRELALAVAQALNQAILADTQFFTRHYAVLSNLSLPAHAWSLIYSLYREFLRPIYGQEPNPERRSQLLNVLDQSESSPNPLSDDVARLNRIIIDAALGYDARLRPWGLSVRRISSLQEVRQALMTLLNQLLDDPQLVNAERFPDLAEDLPTLQTSYADDLIRLNRYALETTWDYALEPSHAPYRERLQGLIAVLKRGASTRQGILDIVAANLGIVGNDPAVAAAKALIDIEEFLPKRALFFADNLKFYQEFAVDNINRSPETPHIWITMLNGPFRELTNIELIDIKSGQRVRFPGRLQIGDRLTLEGTQVLRNGIVPPEGLIGTIPQLKPGVARWRLNADIIGADGKVYPAGAFDKQAFDQTLFVPDEPIVRVEVSSYALTYGVFTVTIPWHIAGFTDKFDEGGDHPRQQILNLVNRVKAAGVQALVAYKQVFQEEHDQADRLDLRIQGRLLNQQHDLSDSFDLESQQRSNEQHDVNDSLVLAGQFDYTSFDSLNTFA</sequence>
<dbReference type="RefSeq" id="WP_345721748.1">
    <property type="nucleotide sequence ID" value="NZ_BAABRU010000006.1"/>
</dbReference>
<proteinExistence type="predicted"/>
<organism evidence="1 2">
    <name type="scientific">Herpetosiphon gulosus</name>
    <dbReference type="NCBI Taxonomy" id="1973496"/>
    <lineage>
        <taxon>Bacteria</taxon>
        <taxon>Bacillati</taxon>
        <taxon>Chloroflexota</taxon>
        <taxon>Chloroflexia</taxon>
        <taxon>Herpetosiphonales</taxon>
        <taxon>Herpetosiphonaceae</taxon>
        <taxon>Herpetosiphon</taxon>
    </lineage>
</organism>
<comment type="caution">
    <text evidence="1">The sequence shown here is derived from an EMBL/GenBank/DDBJ whole genome shotgun (WGS) entry which is preliminary data.</text>
</comment>
<dbReference type="Proteomes" id="UP001428290">
    <property type="component" value="Unassembled WGS sequence"/>
</dbReference>
<reference evidence="1 2" key="1">
    <citation type="submission" date="2024-02" db="EMBL/GenBank/DDBJ databases">
        <title>Herpetosiphon gulosus NBRC 112829.</title>
        <authorList>
            <person name="Ichikawa N."/>
            <person name="Katano-Makiyama Y."/>
            <person name="Hidaka K."/>
        </authorList>
    </citation>
    <scope>NUCLEOTIDE SEQUENCE [LARGE SCALE GENOMIC DNA]</scope>
    <source>
        <strain evidence="1 2">NBRC 112829</strain>
    </source>
</reference>
<dbReference type="EMBL" id="BAABRU010000006">
    <property type="protein sequence ID" value="GAA5528136.1"/>
    <property type="molecule type" value="Genomic_DNA"/>
</dbReference>
<evidence type="ECO:0000313" key="2">
    <source>
        <dbReference type="Proteomes" id="UP001428290"/>
    </source>
</evidence>
<evidence type="ECO:0000313" key="1">
    <source>
        <dbReference type="EMBL" id="GAA5528136.1"/>
    </source>
</evidence>